<feature type="compositionally biased region" description="Polar residues" evidence="1">
    <location>
        <begin position="21"/>
        <end position="33"/>
    </location>
</feature>
<evidence type="ECO:0000313" key="3">
    <source>
        <dbReference type="Proteomes" id="UP001250858"/>
    </source>
</evidence>
<evidence type="ECO:0000313" key="2">
    <source>
        <dbReference type="EMBL" id="WMX44623.1"/>
    </source>
</evidence>
<protein>
    <submittedName>
        <fullName evidence="2">Uncharacterized protein</fullName>
    </submittedName>
</protein>
<accession>A0ABY9RSE9</accession>
<feature type="region of interest" description="Disordered" evidence="1">
    <location>
        <begin position="1"/>
        <end position="52"/>
    </location>
</feature>
<gene>
    <name evidence="2" type="ORF">RGF97_06765</name>
</gene>
<proteinExistence type="predicted"/>
<keyword evidence="3" id="KW-1185">Reference proteome</keyword>
<evidence type="ECO:0000256" key="1">
    <source>
        <dbReference type="SAM" id="MobiDB-lite"/>
    </source>
</evidence>
<dbReference type="EMBL" id="CP133762">
    <property type="protein sequence ID" value="WMX44623.1"/>
    <property type="molecule type" value="Genomic_DNA"/>
</dbReference>
<dbReference type="RefSeq" id="WP_309548115.1">
    <property type="nucleotide sequence ID" value="NZ_CP133762.1"/>
</dbReference>
<dbReference type="Proteomes" id="UP001250858">
    <property type="component" value="Chromosome"/>
</dbReference>
<name>A0ABY9RSE9_9ACTN</name>
<sequence>MVRMSVMPTDRENASKKYATSYRTLSLSPPSSDQSRKLLPDVATTIHSRPRR</sequence>
<organism evidence="2 3">
    <name type="scientific">Streptomyces roseicoloratus</name>
    <dbReference type="NCBI Taxonomy" id="2508722"/>
    <lineage>
        <taxon>Bacteria</taxon>
        <taxon>Bacillati</taxon>
        <taxon>Actinomycetota</taxon>
        <taxon>Actinomycetes</taxon>
        <taxon>Kitasatosporales</taxon>
        <taxon>Streptomycetaceae</taxon>
        <taxon>Streptomyces</taxon>
    </lineage>
</organism>
<reference evidence="2 3" key="1">
    <citation type="submission" date="2023-09" db="EMBL/GenBank/DDBJ databases">
        <title>Complete genome of Streptomyces roseicoloratus T14.</title>
        <authorList>
            <person name="Bashizi T."/>
            <person name="Kim M.-J."/>
            <person name="Lee G."/>
            <person name="Tagele S.B."/>
            <person name="Shin J.-H."/>
        </authorList>
    </citation>
    <scope>NUCLEOTIDE SEQUENCE [LARGE SCALE GENOMIC DNA]</scope>
    <source>
        <strain evidence="2 3">T14</strain>
    </source>
</reference>